<keyword evidence="7" id="KW-1015">Disulfide bond</keyword>
<comment type="subunit">
    <text evidence="2">Monomer.</text>
</comment>
<accession>A0A1X6X6H3</accession>
<evidence type="ECO:0000259" key="14">
    <source>
        <dbReference type="PROSITE" id="PS51352"/>
    </source>
</evidence>
<dbReference type="InterPro" id="IPR036249">
    <property type="entry name" value="Thioredoxin-like_sf"/>
</dbReference>
<dbReference type="AlphaFoldDB" id="A0A1X6X6H3"/>
<organism evidence="15 16">
    <name type="scientific">Brachybacterium nesterenkovii</name>
    <dbReference type="NCBI Taxonomy" id="47847"/>
    <lineage>
        <taxon>Bacteria</taxon>
        <taxon>Bacillati</taxon>
        <taxon>Actinomycetota</taxon>
        <taxon>Actinomycetes</taxon>
        <taxon>Micrococcales</taxon>
        <taxon>Dermabacteraceae</taxon>
        <taxon>Brachybacterium</taxon>
    </lineage>
</organism>
<dbReference type="InterPro" id="IPR000866">
    <property type="entry name" value="AhpC/TSA"/>
</dbReference>
<evidence type="ECO:0000256" key="4">
    <source>
        <dbReference type="ARBA" id="ARBA00022559"/>
    </source>
</evidence>
<dbReference type="Pfam" id="PF00578">
    <property type="entry name" value="AhpC-TSA"/>
    <property type="match status" value="1"/>
</dbReference>
<keyword evidence="6 15" id="KW-0560">Oxidoreductase</keyword>
<sequence length="178" mass="19187">MQPWHDEAMTEKQTASASASATPAPVKLAVGDRAPDFDLPAAGGGRISLADLRGAPAILWFYPAANTSLCTKQACGLRDEHAVFADAGYRIVGISPDPVPELDRFIAEQHLPYDLASDETHEVMEAYGAWGTKNMYGKLVEGTIRSTFAIDADGVLTLVKYRVGTPSHITMLRERLGV</sequence>
<dbReference type="EMBL" id="FWFG01000101">
    <property type="protein sequence ID" value="SLM94739.1"/>
    <property type="molecule type" value="Genomic_DNA"/>
</dbReference>
<evidence type="ECO:0000313" key="15">
    <source>
        <dbReference type="EMBL" id="SLM94739.1"/>
    </source>
</evidence>
<dbReference type="EC" id="1.11.1.24" evidence="3"/>
<dbReference type="SUPFAM" id="SSF52833">
    <property type="entry name" value="Thioredoxin-like"/>
    <property type="match status" value="1"/>
</dbReference>
<dbReference type="GO" id="GO:0008379">
    <property type="term" value="F:thioredoxin peroxidase activity"/>
    <property type="evidence" value="ECO:0007669"/>
    <property type="project" value="TreeGrafter"/>
</dbReference>
<evidence type="ECO:0000256" key="5">
    <source>
        <dbReference type="ARBA" id="ARBA00022862"/>
    </source>
</evidence>
<feature type="domain" description="Thioredoxin" evidence="14">
    <location>
        <begin position="28"/>
        <end position="178"/>
    </location>
</feature>
<dbReference type="Proteomes" id="UP000195981">
    <property type="component" value="Unassembled WGS sequence"/>
</dbReference>
<reference evidence="15 16" key="1">
    <citation type="submission" date="2017-02" db="EMBL/GenBank/DDBJ databases">
        <authorList>
            <person name="Peterson S.W."/>
        </authorList>
    </citation>
    <scope>NUCLEOTIDE SEQUENCE [LARGE SCALE GENOMIC DNA]</scope>
    <source>
        <strain evidence="15 16">CIP104813</strain>
    </source>
</reference>
<dbReference type="PANTHER" id="PTHR42801:SF4">
    <property type="entry name" value="AHPC_TSA FAMILY PROTEIN"/>
    <property type="match status" value="1"/>
</dbReference>
<dbReference type="GO" id="GO:0045454">
    <property type="term" value="P:cell redox homeostasis"/>
    <property type="evidence" value="ECO:0007669"/>
    <property type="project" value="TreeGrafter"/>
</dbReference>
<feature type="compositionally biased region" description="Low complexity" evidence="13">
    <location>
        <begin position="14"/>
        <end position="24"/>
    </location>
</feature>
<gene>
    <name evidence="15" type="ORF">FM110_11805</name>
</gene>
<proteinExistence type="inferred from homology"/>
<keyword evidence="16" id="KW-1185">Reference proteome</keyword>
<evidence type="ECO:0000256" key="1">
    <source>
        <dbReference type="ARBA" id="ARBA00003330"/>
    </source>
</evidence>
<comment type="function">
    <text evidence="1">Thiol-specific peroxidase that catalyzes the reduction of hydrogen peroxide and organic hydroperoxides to water and alcohols, respectively. Plays a role in cell protection against oxidative stress by detoxifying peroxides and as sensor of hydrogen peroxide-mediated signaling events.</text>
</comment>
<evidence type="ECO:0000256" key="3">
    <source>
        <dbReference type="ARBA" id="ARBA00013017"/>
    </source>
</evidence>
<comment type="catalytic activity">
    <reaction evidence="12">
        <text>a hydroperoxide + [thioredoxin]-dithiol = an alcohol + [thioredoxin]-disulfide + H2O</text>
        <dbReference type="Rhea" id="RHEA:62620"/>
        <dbReference type="Rhea" id="RHEA-COMP:10698"/>
        <dbReference type="Rhea" id="RHEA-COMP:10700"/>
        <dbReference type="ChEBI" id="CHEBI:15377"/>
        <dbReference type="ChEBI" id="CHEBI:29950"/>
        <dbReference type="ChEBI" id="CHEBI:30879"/>
        <dbReference type="ChEBI" id="CHEBI:35924"/>
        <dbReference type="ChEBI" id="CHEBI:50058"/>
        <dbReference type="EC" id="1.11.1.24"/>
    </reaction>
</comment>
<dbReference type="InterPro" id="IPR050924">
    <property type="entry name" value="Peroxiredoxin_BCP/PrxQ"/>
</dbReference>
<evidence type="ECO:0000256" key="2">
    <source>
        <dbReference type="ARBA" id="ARBA00011245"/>
    </source>
</evidence>
<feature type="region of interest" description="Disordered" evidence="13">
    <location>
        <begin position="1"/>
        <end position="24"/>
    </location>
</feature>
<dbReference type="GO" id="GO:0005737">
    <property type="term" value="C:cytoplasm"/>
    <property type="evidence" value="ECO:0007669"/>
    <property type="project" value="TreeGrafter"/>
</dbReference>
<keyword evidence="8" id="KW-0676">Redox-active center</keyword>
<dbReference type="InterPro" id="IPR013766">
    <property type="entry name" value="Thioredoxin_domain"/>
</dbReference>
<keyword evidence="4 15" id="KW-0575">Peroxidase</keyword>
<evidence type="ECO:0000256" key="12">
    <source>
        <dbReference type="ARBA" id="ARBA00049091"/>
    </source>
</evidence>
<protein>
    <recommendedName>
        <fullName evidence="3">thioredoxin-dependent peroxiredoxin</fullName>
        <ecNumber evidence="3">1.11.1.24</ecNumber>
    </recommendedName>
    <alternativeName>
        <fullName evidence="11">Bacterioferritin comigratory protein</fullName>
    </alternativeName>
    <alternativeName>
        <fullName evidence="9">Thioredoxin peroxidase</fullName>
    </alternativeName>
</protein>
<keyword evidence="5" id="KW-0049">Antioxidant</keyword>
<dbReference type="PANTHER" id="PTHR42801">
    <property type="entry name" value="THIOREDOXIN-DEPENDENT PEROXIDE REDUCTASE"/>
    <property type="match status" value="1"/>
</dbReference>
<evidence type="ECO:0000256" key="7">
    <source>
        <dbReference type="ARBA" id="ARBA00023157"/>
    </source>
</evidence>
<comment type="similarity">
    <text evidence="10">Belongs to the peroxiredoxin family. BCP/PrxQ subfamily.</text>
</comment>
<evidence type="ECO:0000256" key="9">
    <source>
        <dbReference type="ARBA" id="ARBA00032824"/>
    </source>
</evidence>
<dbReference type="CDD" id="cd03017">
    <property type="entry name" value="PRX_BCP"/>
    <property type="match status" value="1"/>
</dbReference>
<evidence type="ECO:0000256" key="10">
    <source>
        <dbReference type="ARBA" id="ARBA00038489"/>
    </source>
</evidence>
<dbReference type="Gene3D" id="3.40.30.10">
    <property type="entry name" value="Glutaredoxin"/>
    <property type="match status" value="1"/>
</dbReference>
<dbReference type="GO" id="GO:0034599">
    <property type="term" value="P:cellular response to oxidative stress"/>
    <property type="evidence" value="ECO:0007669"/>
    <property type="project" value="TreeGrafter"/>
</dbReference>
<dbReference type="PROSITE" id="PS51352">
    <property type="entry name" value="THIOREDOXIN_2"/>
    <property type="match status" value="1"/>
</dbReference>
<evidence type="ECO:0000256" key="13">
    <source>
        <dbReference type="SAM" id="MobiDB-lite"/>
    </source>
</evidence>
<dbReference type="FunFam" id="3.40.30.10:FF:000007">
    <property type="entry name" value="Thioredoxin-dependent thiol peroxidase"/>
    <property type="match status" value="1"/>
</dbReference>
<evidence type="ECO:0000313" key="16">
    <source>
        <dbReference type="Proteomes" id="UP000195981"/>
    </source>
</evidence>
<name>A0A1X6X6H3_9MICO</name>
<evidence type="ECO:0000256" key="6">
    <source>
        <dbReference type="ARBA" id="ARBA00023002"/>
    </source>
</evidence>
<feature type="compositionally biased region" description="Basic and acidic residues" evidence="13">
    <location>
        <begin position="1"/>
        <end position="10"/>
    </location>
</feature>
<evidence type="ECO:0000256" key="11">
    <source>
        <dbReference type="ARBA" id="ARBA00041373"/>
    </source>
</evidence>
<evidence type="ECO:0000256" key="8">
    <source>
        <dbReference type="ARBA" id="ARBA00023284"/>
    </source>
</evidence>